<keyword evidence="3" id="KW-1185">Reference proteome</keyword>
<dbReference type="eggNOG" id="ENOG502SUKT">
    <property type="taxonomic scope" value="Eukaryota"/>
</dbReference>
<name>M2NKG2_BAUPA</name>
<evidence type="ECO:0000313" key="3">
    <source>
        <dbReference type="Proteomes" id="UP000011761"/>
    </source>
</evidence>
<dbReference type="EMBL" id="KB445551">
    <property type="protein sequence ID" value="EMC99610.1"/>
    <property type="molecule type" value="Genomic_DNA"/>
</dbReference>
<dbReference type="OrthoDB" id="3647at2759"/>
<dbReference type="Proteomes" id="UP000011761">
    <property type="component" value="Unassembled WGS sequence"/>
</dbReference>
<proteinExistence type="predicted"/>
<gene>
    <name evidence="2" type="ORF">BAUCODRAFT_50591</name>
</gene>
<organism evidence="2 3">
    <name type="scientific">Baudoinia panamericana (strain UAMH 10762)</name>
    <name type="common">Angels' share fungus</name>
    <name type="synonym">Baudoinia compniacensis (strain UAMH 10762)</name>
    <dbReference type="NCBI Taxonomy" id="717646"/>
    <lineage>
        <taxon>Eukaryota</taxon>
        <taxon>Fungi</taxon>
        <taxon>Dikarya</taxon>
        <taxon>Ascomycota</taxon>
        <taxon>Pezizomycotina</taxon>
        <taxon>Dothideomycetes</taxon>
        <taxon>Dothideomycetidae</taxon>
        <taxon>Mycosphaerellales</taxon>
        <taxon>Teratosphaeriaceae</taxon>
        <taxon>Baudoinia</taxon>
    </lineage>
</organism>
<keyword evidence="1" id="KW-0472">Membrane</keyword>
<sequence length="79" mass="8517">MGIPFSRQINAAFDEVSPLVASGFQVLQTIKNIAIILAVIQVLTVLFIALILGVLVALLVSINPDLESERQAIVTPYVK</sequence>
<dbReference type="OMA" id="IPFSRQI"/>
<dbReference type="KEGG" id="bcom:BAUCODRAFT_50591"/>
<dbReference type="GeneID" id="19114983"/>
<reference evidence="2 3" key="1">
    <citation type="journal article" date="2012" name="PLoS Pathog.">
        <title>Diverse lifestyles and strategies of plant pathogenesis encoded in the genomes of eighteen Dothideomycetes fungi.</title>
        <authorList>
            <person name="Ohm R.A."/>
            <person name="Feau N."/>
            <person name="Henrissat B."/>
            <person name="Schoch C.L."/>
            <person name="Horwitz B.A."/>
            <person name="Barry K.W."/>
            <person name="Condon B.J."/>
            <person name="Copeland A.C."/>
            <person name="Dhillon B."/>
            <person name="Glaser F."/>
            <person name="Hesse C.N."/>
            <person name="Kosti I."/>
            <person name="LaButti K."/>
            <person name="Lindquist E.A."/>
            <person name="Lucas S."/>
            <person name="Salamov A.A."/>
            <person name="Bradshaw R.E."/>
            <person name="Ciuffetti L."/>
            <person name="Hamelin R.C."/>
            <person name="Kema G.H.J."/>
            <person name="Lawrence C."/>
            <person name="Scott J.A."/>
            <person name="Spatafora J.W."/>
            <person name="Turgeon B.G."/>
            <person name="de Wit P.J.G.M."/>
            <person name="Zhong S."/>
            <person name="Goodwin S.B."/>
            <person name="Grigoriev I.V."/>
        </authorList>
    </citation>
    <scope>NUCLEOTIDE SEQUENCE [LARGE SCALE GENOMIC DNA]</scope>
    <source>
        <strain evidence="2 3">UAMH 10762</strain>
    </source>
</reference>
<keyword evidence="1" id="KW-0812">Transmembrane</keyword>
<protein>
    <submittedName>
        <fullName evidence="2">Uncharacterized protein</fullName>
    </submittedName>
</protein>
<accession>M2NKG2</accession>
<dbReference type="HOGENOM" id="CLU_2446744_0_0_1"/>
<evidence type="ECO:0000313" key="2">
    <source>
        <dbReference type="EMBL" id="EMC99610.1"/>
    </source>
</evidence>
<keyword evidence="1" id="KW-1133">Transmembrane helix</keyword>
<dbReference type="AlphaFoldDB" id="M2NKG2"/>
<feature type="non-terminal residue" evidence="2">
    <location>
        <position position="79"/>
    </location>
</feature>
<evidence type="ECO:0000256" key="1">
    <source>
        <dbReference type="SAM" id="Phobius"/>
    </source>
</evidence>
<feature type="transmembrane region" description="Helical" evidence="1">
    <location>
        <begin position="33"/>
        <end position="60"/>
    </location>
</feature>
<dbReference type="RefSeq" id="XP_007673044.1">
    <property type="nucleotide sequence ID" value="XM_007674854.1"/>
</dbReference>